<dbReference type="InterPro" id="IPR024571">
    <property type="entry name" value="ERAP1-like_C_dom"/>
</dbReference>
<evidence type="ECO:0000256" key="14">
    <source>
        <dbReference type="SAM" id="MobiDB-lite"/>
    </source>
</evidence>
<dbReference type="SUPFAM" id="SSF63737">
    <property type="entry name" value="Leukotriene A4 hydrolase N-terminal domain"/>
    <property type="match status" value="1"/>
</dbReference>
<keyword evidence="11" id="KW-0482">Metalloprotease</keyword>
<feature type="region of interest" description="Disordered" evidence="14">
    <location>
        <begin position="160"/>
        <end position="183"/>
    </location>
</feature>
<dbReference type="InterPro" id="IPR027268">
    <property type="entry name" value="Peptidase_M4/M1_CTD_sf"/>
</dbReference>
<name>A0A849AJF0_9MICO</name>
<dbReference type="Gene3D" id="2.60.40.1730">
    <property type="entry name" value="tricorn interacting facor f3 domain"/>
    <property type="match status" value="1"/>
</dbReference>
<keyword evidence="10" id="KW-0862">Zinc</keyword>
<dbReference type="NCBIfam" id="TIGR02412">
    <property type="entry name" value="pepN_strep_liv"/>
    <property type="match status" value="1"/>
</dbReference>
<dbReference type="InterPro" id="IPR014782">
    <property type="entry name" value="Peptidase_M1_dom"/>
</dbReference>
<dbReference type="SUPFAM" id="SSF55486">
    <property type="entry name" value="Metalloproteases ('zincins'), catalytic domain"/>
    <property type="match status" value="1"/>
</dbReference>
<evidence type="ECO:0000256" key="7">
    <source>
        <dbReference type="ARBA" id="ARBA00022670"/>
    </source>
</evidence>
<dbReference type="Pfam" id="PF01433">
    <property type="entry name" value="Peptidase_M1"/>
    <property type="match status" value="1"/>
</dbReference>
<protein>
    <recommendedName>
        <fullName evidence="5">Aminopeptidase N</fullName>
        <ecNumber evidence="4">3.4.11.2</ecNumber>
    </recommendedName>
    <alternativeName>
        <fullName evidence="12">Alanine aminopeptidase</fullName>
    </alternativeName>
    <alternativeName>
        <fullName evidence="13">Lysyl aminopeptidase</fullName>
    </alternativeName>
</protein>
<dbReference type="RefSeq" id="WP_171154219.1">
    <property type="nucleotide sequence ID" value="NZ_JABENB010000001.1"/>
</dbReference>
<evidence type="ECO:0000313" key="18">
    <source>
        <dbReference type="EMBL" id="NNG39451.1"/>
    </source>
</evidence>
<comment type="caution">
    <text evidence="18">The sequence shown here is derived from an EMBL/GenBank/DDBJ whole genome shotgun (WGS) entry which is preliminary data.</text>
</comment>
<keyword evidence="9 18" id="KW-0378">Hydrolase</keyword>
<dbReference type="InterPro" id="IPR042097">
    <property type="entry name" value="Aminopeptidase_N-like_N_sf"/>
</dbReference>
<keyword evidence="8" id="KW-0479">Metal-binding</keyword>
<dbReference type="FunFam" id="1.10.390.10:FF:000004">
    <property type="entry name" value="Aminopeptidase N"/>
    <property type="match status" value="1"/>
</dbReference>
<feature type="domain" description="Peptidase M1 membrane alanine aminopeptidase" evidence="15">
    <location>
        <begin position="242"/>
        <end position="455"/>
    </location>
</feature>
<accession>A0A849AJF0</accession>
<evidence type="ECO:0000256" key="5">
    <source>
        <dbReference type="ARBA" id="ARBA00015611"/>
    </source>
</evidence>
<keyword evidence="7" id="KW-0645">Protease</keyword>
<dbReference type="Pfam" id="PF17900">
    <property type="entry name" value="Peptidase_M1_N"/>
    <property type="match status" value="1"/>
</dbReference>
<evidence type="ECO:0000256" key="9">
    <source>
        <dbReference type="ARBA" id="ARBA00022801"/>
    </source>
</evidence>
<dbReference type="GO" id="GO:0008270">
    <property type="term" value="F:zinc ion binding"/>
    <property type="evidence" value="ECO:0007669"/>
    <property type="project" value="InterPro"/>
</dbReference>
<dbReference type="GO" id="GO:0006508">
    <property type="term" value="P:proteolysis"/>
    <property type="evidence" value="ECO:0007669"/>
    <property type="project" value="UniProtKB-KW"/>
</dbReference>
<feature type="region of interest" description="Disordered" evidence="14">
    <location>
        <begin position="731"/>
        <end position="750"/>
    </location>
</feature>
<comment type="cofactor">
    <cofactor evidence="2">
        <name>Zn(2+)</name>
        <dbReference type="ChEBI" id="CHEBI:29105"/>
    </cofactor>
</comment>
<feature type="compositionally biased region" description="Low complexity" evidence="14">
    <location>
        <begin position="732"/>
        <end position="750"/>
    </location>
</feature>
<evidence type="ECO:0000256" key="1">
    <source>
        <dbReference type="ARBA" id="ARBA00000098"/>
    </source>
</evidence>
<sequence>MPDFNLTREEAQRRAATLTLDSYDVSLDLCTGPETFATTSTVRFTAAPDAGGTFIDFIGPSVESITLNGESLDPATHFDGARITLPQLAEHNELTVAATGSYMHTGEGLHRFVDPADGEVYLYSQFEVADCRRVFAVFDQPDLKATFAFTVTAPERWQVLSNQPTPEPEPGDATYTAPDGSSEPAATWRFAPTPRLACYVTAIVAGPYAVVRDDVETARGVVPLGVFCRQSVAEHIDADNIFDTTKRGFHFYEKEFGEPYPFEKYDQIFVPEFNAGAMENAGCVTITETYVFRTQVSEALIERRALTVLHELAHMWFGDLVTMRWWDDLWLNESFAEWASTYCQAEATQWDTAWTTFSAVEKTWAYRQDSLSSTHPVYANMRHLDDVEANFDGITYAKGASVLRQLVAYVGVEPFVAGLRSYFEKFKWGNTTFDDLLGELEATSGRDLSSWRDLWLRTAGSNVLRPAVTVSDDGTLTALRIEQTVTSEHPTLRPHRLAVGLYEMQGDSLAAVDSIEVDVDGESTDVPGVAGRQVPDLLLVNDQDLTFAKVRLDDRSLDTVLAHPTAITDSLTRAVVQGALWEMARDGLLPPRTFIRYCLDAVATETDSALRQALLMRVVGATTAYLTNSAVGNITSFLRPEHREDEAAQVATALRALMTGAAPGGDAQLQFTQAFATMASRPNDLTFIRGLLDGTSVLAGLQLDADMRWTLLTSLVAAGAAGEEEIAEQLRADSTADGTTRAAGARAAAPTPEAKAAAWHDLVESDSLPNETARAVALGFGRARDAALLTPYIERYHDVLIDLWASRTYAMAAAVVKLAYPIALASEELLDASQAWLDAHPDAPAGLVRLVAENRDIVQVALTAQAADAD</sequence>
<dbReference type="GO" id="GO:0070006">
    <property type="term" value="F:metalloaminopeptidase activity"/>
    <property type="evidence" value="ECO:0007669"/>
    <property type="project" value="TreeGrafter"/>
</dbReference>
<evidence type="ECO:0000256" key="13">
    <source>
        <dbReference type="ARBA" id="ARBA00031533"/>
    </source>
</evidence>
<reference evidence="18 19" key="1">
    <citation type="submission" date="2020-05" db="EMBL/GenBank/DDBJ databases">
        <title>Flexivirga sp. ID2601S isolated from air conditioner.</title>
        <authorList>
            <person name="Kim D.H."/>
        </authorList>
    </citation>
    <scope>NUCLEOTIDE SEQUENCE [LARGE SCALE GENOMIC DNA]</scope>
    <source>
        <strain evidence="18 19">ID2601S</strain>
    </source>
</reference>
<evidence type="ECO:0000256" key="11">
    <source>
        <dbReference type="ARBA" id="ARBA00023049"/>
    </source>
</evidence>
<dbReference type="GO" id="GO:0016285">
    <property type="term" value="F:alanyl aminopeptidase activity"/>
    <property type="evidence" value="ECO:0007669"/>
    <property type="project" value="UniProtKB-EC"/>
</dbReference>
<proteinExistence type="inferred from homology"/>
<dbReference type="PANTHER" id="PTHR11533:SF174">
    <property type="entry name" value="PUROMYCIN-SENSITIVE AMINOPEPTIDASE-RELATED"/>
    <property type="match status" value="1"/>
</dbReference>
<evidence type="ECO:0000259" key="16">
    <source>
        <dbReference type="Pfam" id="PF11838"/>
    </source>
</evidence>
<dbReference type="AlphaFoldDB" id="A0A849AJF0"/>
<dbReference type="GO" id="GO:0042277">
    <property type="term" value="F:peptide binding"/>
    <property type="evidence" value="ECO:0007669"/>
    <property type="project" value="TreeGrafter"/>
</dbReference>
<dbReference type="PRINTS" id="PR00756">
    <property type="entry name" value="ALADIPTASE"/>
</dbReference>
<gene>
    <name evidence="18" type="primary">pepN</name>
    <name evidence="18" type="ORF">HJ588_09215</name>
</gene>
<evidence type="ECO:0000256" key="8">
    <source>
        <dbReference type="ARBA" id="ARBA00022723"/>
    </source>
</evidence>
<dbReference type="InterPro" id="IPR045357">
    <property type="entry name" value="Aminopeptidase_N-like_N"/>
</dbReference>
<dbReference type="CDD" id="cd09602">
    <property type="entry name" value="M1_APN"/>
    <property type="match status" value="1"/>
</dbReference>
<dbReference type="InterPro" id="IPR050344">
    <property type="entry name" value="Peptidase_M1_aminopeptidases"/>
</dbReference>
<keyword evidence="6 18" id="KW-0031">Aminopeptidase</keyword>
<evidence type="ECO:0000256" key="4">
    <source>
        <dbReference type="ARBA" id="ARBA00012564"/>
    </source>
</evidence>
<organism evidence="18 19">
    <name type="scientific">Flexivirga aerilata</name>
    <dbReference type="NCBI Taxonomy" id="1656889"/>
    <lineage>
        <taxon>Bacteria</taxon>
        <taxon>Bacillati</taxon>
        <taxon>Actinomycetota</taxon>
        <taxon>Actinomycetes</taxon>
        <taxon>Micrococcales</taxon>
        <taxon>Dermacoccaceae</taxon>
        <taxon>Flexivirga</taxon>
    </lineage>
</organism>
<feature type="domain" description="ERAP1-like C-terminal" evidence="16">
    <location>
        <begin position="538"/>
        <end position="859"/>
    </location>
</feature>
<dbReference type="Proteomes" id="UP000557772">
    <property type="component" value="Unassembled WGS sequence"/>
</dbReference>
<evidence type="ECO:0000259" key="17">
    <source>
        <dbReference type="Pfam" id="PF17900"/>
    </source>
</evidence>
<dbReference type="Gene3D" id="1.10.390.10">
    <property type="entry name" value="Neutral Protease Domain 2"/>
    <property type="match status" value="1"/>
</dbReference>
<evidence type="ECO:0000256" key="3">
    <source>
        <dbReference type="ARBA" id="ARBA00010136"/>
    </source>
</evidence>
<evidence type="ECO:0000256" key="12">
    <source>
        <dbReference type="ARBA" id="ARBA00029811"/>
    </source>
</evidence>
<dbReference type="EMBL" id="JABENB010000001">
    <property type="protein sequence ID" value="NNG39451.1"/>
    <property type="molecule type" value="Genomic_DNA"/>
</dbReference>
<evidence type="ECO:0000256" key="6">
    <source>
        <dbReference type="ARBA" id="ARBA00022438"/>
    </source>
</evidence>
<comment type="catalytic activity">
    <reaction evidence="1">
        <text>Release of an N-terminal amino acid, Xaa-|-Yaa- from a peptide, amide or arylamide. Xaa is preferably Ala, but may be most amino acids including Pro (slow action). When a terminal hydrophobic residue is followed by a prolyl residue, the two may be released as an intact Xaa-Pro dipeptide.</text>
        <dbReference type="EC" id="3.4.11.2"/>
    </reaction>
</comment>
<comment type="similarity">
    <text evidence="3">Belongs to the peptidase M1 family.</text>
</comment>
<evidence type="ECO:0000259" key="15">
    <source>
        <dbReference type="Pfam" id="PF01433"/>
    </source>
</evidence>
<dbReference type="EC" id="3.4.11.2" evidence="4"/>
<keyword evidence="19" id="KW-1185">Reference proteome</keyword>
<dbReference type="GO" id="GO:0005615">
    <property type="term" value="C:extracellular space"/>
    <property type="evidence" value="ECO:0007669"/>
    <property type="project" value="TreeGrafter"/>
</dbReference>
<dbReference type="GO" id="GO:0005737">
    <property type="term" value="C:cytoplasm"/>
    <property type="evidence" value="ECO:0007669"/>
    <property type="project" value="TreeGrafter"/>
</dbReference>
<dbReference type="Pfam" id="PF11838">
    <property type="entry name" value="ERAP1_C"/>
    <property type="match status" value="1"/>
</dbReference>
<dbReference type="GO" id="GO:0043171">
    <property type="term" value="P:peptide catabolic process"/>
    <property type="evidence" value="ECO:0007669"/>
    <property type="project" value="TreeGrafter"/>
</dbReference>
<dbReference type="InterPro" id="IPR012778">
    <property type="entry name" value="Pept_M1_aminopeptidase"/>
</dbReference>
<dbReference type="PANTHER" id="PTHR11533">
    <property type="entry name" value="PROTEASE M1 ZINC METALLOPROTEASE"/>
    <property type="match status" value="1"/>
</dbReference>
<evidence type="ECO:0000313" key="19">
    <source>
        <dbReference type="Proteomes" id="UP000557772"/>
    </source>
</evidence>
<dbReference type="InterPro" id="IPR001930">
    <property type="entry name" value="Peptidase_M1"/>
</dbReference>
<feature type="domain" description="Aminopeptidase N-like N-terminal" evidence="17">
    <location>
        <begin position="22"/>
        <end position="172"/>
    </location>
</feature>
<evidence type="ECO:0000256" key="10">
    <source>
        <dbReference type="ARBA" id="ARBA00022833"/>
    </source>
</evidence>
<dbReference type="FunFam" id="2.60.40.1730:FF:000010">
    <property type="entry name" value="Putative aminopeptidase N"/>
    <property type="match status" value="1"/>
</dbReference>
<evidence type="ECO:0000256" key="2">
    <source>
        <dbReference type="ARBA" id="ARBA00001947"/>
    </source>
</evidence>
<dbReference type="GO" id="GO:0016020">
    <property type="term" value="C:membrane"/>
    <property type="evidence" value="ECO:0007669"/>
    <property type="project" value="TreeGrafter"/>
</dbReference>